<dbReference type="OrthoDB" id="9781887at2"/>
<organism evidence="5 6">
    <name type="scientific">Cloacimonas acidaminovorans (strain Evry)</name>
    <dbReference type="NCBI Taxonomy" id="459349"/>
    <lineage>
        <taxon>Bacteria</taxon>
        <taxon>Pseudomonadati</taxon>
        <taxon>Candidatus Cloacimonadota</taxon>
        <taxon>Candidatus Cloacimonadia</taxon>
        <taxon>Candidatus Cloacimonadales</taxon>
        <taxon>Candidatus Cloacimonadaceae</taxon>
        <taxon>Candidatus Cloacimonas</taxon>
    </lineage>
</organism>
<dbReference type="Pfam" id="PF02568">
    <property type="entry name" value="ThiI"/>
    <property type="match status" value="1"/>
</dbReference>
<dbReference type="eggNOG" id="COG0301">
    <property type="taxonomic scope" value="Bacteria"/>
</dbReference>
<evidence type="ECO:0000256" key="2">
    <source>
        <dbReference type="ARBA" id="ARBA00022840"/>
    </source>
</evidence>
<dbReference type="Pfam" id="PF18297">
    <property type="entry name" value="NFACT-R_2"/>
    <property type="match status" value="1"/>
</dbReference>
<proteinExistence type="predicted"/>
<evidence type="ECO:0000313" key="6">
    <source>
        <dbReference type="Proteomes" id="UP000002019"/>
    </source>
</evidence>
<dbReference type="HOGENOM" id="CLU_053822_0_0_0"/>
<feature type="domain" description="NFACT protein RNA binding" evidence="4">
    <location>
        <begin position="223"/>
        <end position="326"/>
    </location>
</feature>
<keyword evidence="1" id="KW-0547">Nucleotide-binding</keyword>
<protein>
    <submittedName>
        <fullName evidence="5">tRNA (5-methylaminomethyl-2-thiouridylate)-methyltransferase / fibronectin/fibrinogen-binding protein</fullName>
    </submittedName>
</protein>
<evidence type="ECO:0000256" key="1">
    <source>
        <dbReference type="ARBA" id="ARBA00022741"/>
    </source>
</evidence>
<dbReference type="SUPFAM" id="SSF52402">
    <property type="entry name" value="Adenine nucleotide alpha hydrolases-like"/>
    <property type="match status" value="1"/>
</dbReference>
<dbReference type="GO" id="GO:0032259">
    <property type="term" value="P:methylation"/>
    <property type="evidence" value="ECO:0007669"/>
    <property type="project" value="UniProtKB-KW"/>
</dbReference>
<dbReference type="EMBL" id="CU466930">
    <property type="protein sequence ID" value="CAO80770.1"/>
    <property type="molecule type" value="Genomic_DNA"/>
</dbReference>
<reference evidence="5 6" key="1">
    <citation type="journal article" date="2008" name="J. Bacteriol.">
        <title>'Candidatus Cloacamonas acidaminovorans': genome sequence reconstruction provides a first glimpse of a new bacterial division.</title>
        <authorList>
            <person name="Pelletier E."/>
            <person name="Kreimeyer A."/>
            <person name="Bocs S."/>
            <person name="Rouy Z."/>
            <person name="Gyapay G."/>
            <person name="Chouari R."/>
            <person name="Riviere D."/>
            <person name="Ganesan A."/>
            <person name="Daegelen P."/>
            <person name="Sghir A."/>
            <person name="Cohen G.N."/>
            <person name="Medigue C."/>
            <person name="Weissenbach J."/>
            <person name="Le Paslier D."/>
        </authorList>
    </citation>
    <scope>NUCLEOTIDE SEQUENCE [LARGE SCALE GENOMIC DNA]</scope>
    <source>
        <strain evidence="6">Evry</strain>
    </source>
</reference>
<keyword evidence="2" id="KW-0067">ATP-binding</keyword>
<dbReference type="InterPro" id="IPR059101">
    <property type="entry name" value="NFACT-R_2"/>
</dbReference>
<evidence type="ECO:0000259" key="3">
    <source>
        <dbReference type="Pfam" id="PF02568"/>
    </source>
</evidence>
<dbReference type="GO" id="GO:0008168">
    <property type="term" value="F:methyltransferase activity"/>
    <property type="evidence" value="ECO:0007669"/>
    <property type="project" value="UniProtKB-KW"/>
</dbReference>
<dbReference type="GO" id="GO:0004810">
    <property type="term" value="F:CCA tRNA nucleotidyltransferase activity"/>
    <property type="evidence" value="ECO:0007669"/>
    <property type="project" value="InterPro"/>
</dbReference>
<dbReference type="Proteomes" id="UP000002019">
    <property type="component" value="Chromosome"/>
</dbReference>
<dbReference type="RefSeq" id="WP_015424628.1">
    <property type="nucleotide sequence ID" value="NC_020449.1"/>
</dbReference>
<sequence>MKTHKAIALFSGGLDSILAVKWMQSKGYAVHPVFFKAPYLLPERAINYAAKNAIDLEVIDVSEEHIKLLNNPVYGFGKGLNPCIDCHGFMFKKAAELMPYRDADFLISGEVLGQRPKSQKRNAMNNVSKLSGVKDLIVRPLSQNLLPDTLPLREGWIAKKDMLSIQGRGRLAQLALAEELGIVDFPSPAGGCLLTDRNYCLRLQDLKKHQQDDLHSINLLAYGRHFRLTEEVKLIIGRDEAENETLKNIFREGLMLQAQDYMGPLGFITGKLNFATLDLALAIFILYHPKVPKSANIEVWRISNKQIISQTIKTATKGDREIINKYLISYL</sequence>
<dbReference type="InterPro" id="IPR020536">
    <property type="entry name" value="ThiI_AANH"/>
</dbReference>
<dbReference type="InterPro" id="IPR014729">
    <property type="entry name" value="Rossmann-like_a/b/a_fold"/>
</dbReference>
<accession>B0VHF5</accession>
<dbReference type="PANTHER" id="PTHR11933:SF6">
    <property type="entry name" value="THIL AANH DOMAIN-CONTAINING PROTEIN"/>
    <property type="match status" value="1"/>
</dbReference>
<dbReference type="Gene3D" id="3.40.50.620">
    <property type="entry name" value="HUPs"/>
    <property type="match status" value="1"/>
</dbReference>
<gene>
    <name evidence="5" type="ordered locus">CLOAM0896</name>
</gene>
<dbReference type="AlphaFoldDB" id="B0VHF5"/>
<feature type="domain" description="Thil AANH" evidence="3">
    <location>
        <begin position="4"/>
        <end position="141"/>
    </location>
</feature>
<keyword evidence="6" id="KW-1185">Reference proteome</keyword>
<dbReference type="GO" id="GO:0005524">
    <property type="term" value="F:ATP binding"/>
    <property type="evidence" value="ECO:0007669"/>
    <property type="project" value="UniProtKB-KW"/>
</dbReference>
<dbReference type="PANTHER" id="PTHR11933">
    <property type="entry name" value="TRNA 5-METHYLAMINOMETHYL-2-THIOURIDYLATE -METHYLTRANSFERASE"/>
    <property type="match status" value="1"/>
</dbReference>
<name>B0VHF5_CLOAI</name>
<dbReference type="STRING" id="459349.CLOAM0896"/>
<evidence type="ECO:0000259" key="4">
    <source>
        <dbReference type="Pfam" id="PF18297"/>
    </source>
</evidence>
<dbReference type="KEGG" id="caci:CLOAM0896"/>
<evidence type="ECO:0000313" key="5">
    <source>
        <dbReference type="EMBL" id="CAO80770.1"/>
    </source>
</evidence>